<feature type="domain" description="AB hydrolase-1" evidence="2">
    <location>
        <begin position="21"/>
        <end position="163"/>
    </location>
</feature>
<protein>
    <submittedName>
        <fullName evidence="3">Pimeloyl-ACP methyl ester carboxylesterase</fullName>
    </submittedName>
</protein>
<proteinExistence type="inferred from homology"/>
<dbReference type="PANTHER" id="PTHR43433:SF5">
    <property type="entry name" value="AB HYDROLASE-1 DOMAIN-CONTAINING PROTEIN"/>
    <property type="match status" value="1"/>
</dbReference>
<evidence type="ECO:0000313" key="3">
    <source>
        <dbReference type="EMBL" id="SNB69766.1"/>
    </source>
</evidence>
<dbReference type="InterPro" id="IPR029058">
    <property type="entry name" value="AB_hydrolase_fold"/>
</dbReference>
<organism evidence="3 4">
    <name type="scientific">Rhodoblastus acidophilus</name>
    <name type="common">Rhodopseudomonas acidophila</name>
    <dbReference type="NCBI Taxonomy" id="1074"/>
    <lineage>
        <taxon>Bacteria</taxon>
        <taxon>Pseudomonadati</taxon>
        <taxon>Pseudomonadota</taxon>
        <taxon>Alphaproteobacteria</taxon>
        <taxon>Hyphomicrobiales</taxon>
        <taxon>Rhodoblastaceae</taxon>
        <taxon>Rhodoblastus</taxon>
    </lineage>
</organism>
<dbReference type="Proteomes" id="UP000198418">
    <property type="component" value="Unassembled WGS sequence"/>
</dbReference>
<dbReference type="EMBL" id="FYDG01000003">
    <property type="protein sequence ID" value="SNB69766.1"/>
    <property type="molecule type" value="Genomic_DNA"/>
</dbReference>
<name>A0A212RC18_RHOAC</name>
<reference evidence="4" key="1">
    <citation type="submission" date="2017-06" db="EMBL/GenBank/DDBJ databases">
        <authorList>
            <person name="Varghese N."/>
            <person name="Submissions S."/>
        </authorList>
    </citation>
    <scope>NUCLEOTIDE SEQUENCE [LARGE SCALE GENOMIC DNA]</scope>
    <source>
        <strain evidence="4">DSM 137</strain>
    </source>
</reference>
<dbReference type="GO" id="GO:0003824">
    <property type="term" value="F:catalytic activity"/>
    <property type="evidence" value="ECO:0007669"/>
    <property type="project" value="InterPro"/>
</dbReference>
<dbReference type="InterPro" id="IPR000073">
    <property type="entry name" value="AB_hydrolase_1"/>
</dbReference>
<evidence type="ECO:0000256" key="1">
    <source>
        <dbReference type="ARBA" id="ARBA00038128"/>
    </source>
</evidence>
<dbReference type="Gene3D" id="3.40.50.1820">
    <property type="entry name" value="alpha/beta hydrolase"/>
    <property type="match status" value="1"/>
</dbReference>
<dbReference type="InterPro" id="IPR050471">
    <property type="entry name" value="AB_hydrolase"/>
</dbReference>
<dbReference type="OrthoDB" id="9779853at2"/>
<dbReference type="Pfam" id="PF00561">
    <property type="entry name" value="Abhydrolase_1"/>
    <property type="match status" value="2"/>
</dbReference>
<dbReference type="FunFam" id="3.40.50.1820:FF:000205">
    <property type="entry name" value="Non-haem bromoperoxidase BPO-A2"/>
    <property type="match status" value="1"/>
</dbReference>
<keyword evidence="4" id="KW-1185">Reference proteome</keyword>
<evidence type="ECO:0000259" key="2">
    <source>
        <dbReference type="Pfam" id="PF00561"/>
    </source>
</evidence>
<dbReference type="RefSeq" id="WP_088520397.1">
    <property type="nucleotide sequence ID" value="NZ_FYDG01000003.1"/>
</dbReference>
<dbReference type="PRINTS" id="PR00111">
    <property type="entry name" value="ABHYDROLASE"/>
</dbReference>
<gene>
    <name evidence="3" type="ORF">SAMN06265338_103286</name>
</gene>
<accession>A0A212RC18</accession>
<dbReference type="PANTHER" id="PTHR43433">
    <property type="entry name" value="HYDROLASE, ALPHA/BETA FOLD FAMILY PROTEIN"/>
    <property type="match status" value="1"/>
</dbReference>
<feature type="domain" description="AB hydrolase-1" evidence="2">
    <location>
        <begin position="196"/>
        <end position="256"/>
    </location>
</feature>
<dbReference type="PRINTS" id="PR00412">
    <property type="entry name" value="EPOXHYDRLASE"/>
</dbReference>
<dbReference type="SUPFAM" id="SSF53474">
    <property type="entry name" value="alpha/beta-Hydrolases"/>
    <property type="match status" value="1"/>
</dbReference>
<dbReference type="InterPro" id="IPR000639">
    <property type="entry name" value="Epox_hydrolase-like"/>
</dbReference>
<sequence length="275" mass="29385">MPFISAKDGAQIFYKTVGKGPAVVLIHGWPLNADSFDDHALVLAEAGFRAVSYDRRGFGRSEQTPDGYTYDVFADDLASVIDALDLKEVALVGFSMGGGEIARYLSRHGASKASRAVFISAVTPLLLQTPDNPDGAPAEVLEDIKDEIRADRAEFFSGFFEDFYGVGVITSPVSDGVLHWSWTMAMQAGLKATLDCVDAFGHTDFRPDLKAITVPTLVIHGSGDQTVPIDATGRALAKALPNARLVELDGAPHGVLASHKQEVLGELLAFLPAKV</sequence>
<evidence type="ECO:0000313" key="4">
    <source>
        <dbReference type="Proteomes" id="UP000198418"/>
    </source>
</evidence>
<dbReference type="AlphaFoldDB" id="A0A212RC18"/>
<comment type="similarity">
    <text evidence="1">Belongs to the AB hydrolase superfamily. Bacterial non-heme haloperoxidase / perhydrolase family.</text>
</comment>